<name>A0A480B1F9_9FIRM</name>
<protein>
    <submittedName>
        <fullName evidence="2">Uncharacterized protein</fullName>
    </submittedName>
</protein>
<comment type="caution">
    <text evidence="2">The sequence shown here is derived from an EMBL/GenBank/DDBJ whole genome shotgun (WGS) entry which is preliminary data.</text>
</comment>
<dbReference type="Proteomes" id="UP000300381">
    <property type="component" value="Unassembled WGS sequence"/>
</dbReference>
<gene>
    <name evidence="2" type="ORF">PAGU1578_06310</name>
</gene>
<dbReference type="EMBL" id="BJCQ01000013">
    <property type="protein sequence ID" value="GCL67010.1"/>
    <property type="molecule type" value="Genomic_DNA"/>
</dbReference>
<reference evidence="2 3" key="1">
    <citation type="submission" date="2019-03" db="EMBL/GenBank/DDBJ databases">
        <title>Draft genome sequences of two Veillonella tobetsuensis clinical isolates from intraoperative bronchial fluids of elderly patients with pulmonary carcinoma.</title>
        <authorList>
            <person name="Akiyama T."/>
        </authorList>
    </citation>
    <scope>NUCLEOTIDE SEQUENCE [LARGE SCALE GENOMIC DNA]</scope>
    <source>
        <strain evidence="2 3">PAGU 1578</strain>
    </source>
</reference>
<evidence type="ECO:0000313" key="2">
    <source>
        <dbReference type="EMBL" id="GCL67010.1"/>
    </source>
</evidence>
<organism evidence="2 3">
    <name type="scientific">Veillonella tobetsuensis</name>
    <dbReference type="NCBI Taxonomy" id="1110546"/>
    <lineage>
        <taxon>Bacteria</taxon>
        <taxon>Bacillati</taxon>
        <taxon>Bacillota</taxon>
        <taxon>Negativicutes</taxon>
        <taxon>Veillonellales</taxon>
        <taxon>Veillonellaceae</taxon>
        <taxon>Veillonella</taxon>
    </lineage>
</organism>
<proteinExistence type="predicted"/>
<keyword evidence="1" id="KW-0812">Transmembrane</keyword>
<feature type="transmembrane region" description="Helical" evidence="1">
    <location>
        <begin position="35"/>
        <end position="56"/>
    </location>
</feature>
<dbReference type="AlphaFoldDB" id="A0A480B1F9"/>
<evidence type="ECO:0000313" key="3">
    <source>
        <dbReference type="Proteomes" id="UP000300381"/>
    </source>
</evidence>
<evidence type="ECO:0000256" key="1">
    <source>
        <dbReference type="SAM" id="Phobius"/>
    </source>
</evidence>
<sequence>MVAKIPNAVGANICANMIFVTGVISFAKISVMSDHLAAATTLVSIEIQIPLLMIYIL</sequence>
<keyword evidence="1" id="KW-1133">Transmembrane helix</keyword>
<accession>A0A480B1F9</accession>
<feature type="transmembrane region" description="Helical" evidence="1">
    <location>
        <begin position="9"/>
        <end position="29"/>
    </location>
</feature>
<keyword evidence="1" id="KW-0472">Membrane</keyword>